<dbReference type="Pfam" id="PF01147">
    <property type="entry name" value="Crust_neurohorm"/>
    <property type="match status" value="1"/>
</dbReference>
<dbReference type="Proteomes" id="UP000198287">
    <property type="component" value="Unassembled WGS sequence"/>
</dbReference>
<feature type="disulfide bond" evidence="2">
    <location>
        <begin position="66"/>
        <end position="82"/>
    </location>
</feature>
<dbReference type="PRINTS" id="PR00550">
    <property type="entry name" value="HYPRGLYCEMIC"/>
</dbReference>
<dbReference type="Gene3D" id="2.100.10.20">
    <property type="entry name" value="Vitelline membrane outer layer protein I (VOMI)"/>
    <property type="match status" value="1"/>
</dbReference>
<feature type="disulfide bond" evidence="2">
    <location>
        <begin position="69"/>
        <end position="95"/>
    </location>
</feature>
<evidence type="ECO:0000259" key="4">
    <source>
        <dbReference type="Pfam" id="PF20434"/>
    </source>
</evidence>
<evidence type="ECO:0000256" key="3">
    <source>
        <dbReference type="SAM" id="SignalP"/>
    </source>
</evidence>
<dbReference type="InterPro" id="IPR001166">
    <property type="entry name" value="Hyperglycemic"/>
</dbReference>
<dbReference type="PANTHER" id="PTHR18841">
    <property type="entry name" value="VITELLINE MEMBRANE OUTER LAYER PROTEIN I-RELATED"/>
    <property type="match status" value="1"/>
</dbReference>
<dbReference type="InterPro" id="IPR035957">
    <property type="entry name" value="Crust_neurohorm_sf"/>
</dbReference>
<gene>
    <name evidence="5" type="ORF">Fcan01_17948</name>
</gene>
<dbReference type="SUPFAM" id="SSF53474">
    <property type="entry name" value="alpha/beta-Hydrolases"/>
    <property type="match status" value="1"/>
</dbReference>
<dbReference type="InterPro" id="IPR049492">
    <property type="entry name" value="BD-FAE-like_dom"/>
</dbReference>
<dbReference type="InterPro" id="IPR005515">
    <property type="entry name" value="VOMI"/>
</dbReference>
<evidence type="ECO:0000313" key="5">
    <source>
        <dbReference type="EMBL" id="OXA47319.1"/>
    </source>
</evidence>
<name>A0A226DQ34_FOLCA</name>
<dbReference type="OrthoDB" id="433474at2759"/>
<evidence type="ECO:0000313" key="6">
    <source>
        <dbReference type="Proteomes" id="UP000198287"/>
    </source>
</evidence>
<dbReference type="SUPFAM" id="SSF51092">
    <property type="entry name" value="Vitelline membrane outer protein-I (VMO-I)"/>
    <property type="match status" value="1"/>
</dbReference>
<dbReference type="EMBL" id="LNIX01000013">
    <property type="protein sequence ID" value="OXA47319.1"/>
    <property type="molecule type" value="Genomic_DNA"/>
</dbReference>
<dbReference type="GO" id="GO:0005615">
    <property type="term" value="C:extracellular space"/>
    <property type="evidence" value="ECO:0007669"/>
    <property type="project" value="TreeGrafter"/>
</dbReference>
<accession>A0A226DQ34</accession>
<comment type="similarity">
    <text evidence="1">Belongs to the arthropod CHH/MIH/GIH/VIH hormone family.</text>
</comment>
<dbReference type="PANTHER" id="PTHR18841:SF0">
    <property type="entry name" value="VITELLINE MEMBRANE OUTER LAYER 1 HOMOLOG A-RELATED"/>
    <property type="match status" value="1"/>
</dbReference>
<organism evidence="5 6">
    <name type="scientific">Folsomia candida</name>
    <name type="common">Springtail</name>
    <dbReference type="NCBI Taxonomy" id="158441"/>
    <lineage>
        <taxon>Eukaryota</taxon>
        <taxon>Metazoa</taxon>
        <taxon>Ecdysozoa</taxon>
        <taxon>Arthropoda</taxon>
        <taxon>Hexapoda</taxon>
        <taxon>Collembola</taxon>
        <taxon>Entomobryomorpha</taxon>
        <taxon>Isotomoidea</taxon>
        <taxon>Isotomidae</taxon>
        <taxon>Proisotominae</taxon>
        <taxon>Folsomia</taxon>
    </lineage>
</organism>
<reference evidence="5 6" key="1">
    <citation type="submission" date="2015-12" db="EMBL/GenBank/DDBJ databases">
        <title>The genome of Folsomia candida.</title>
        <authorList>
            <person name="Faddeeva A."/>
            <person name="Derks M.F."/>
            <person name="Anvar Y."/>
            <person name="Smit S."/>
            <person name="Van Straalen N."/>
            <person name="Roelofs D."/>
        </authorList>
    </citation>
    <scope>NUCLEOTIDE SEQUENCE [LARGE SCALE GENOMIC DNA]</scope>
    <source>
        <strain evidence="5 6">VU population</strain>
        <tissue evidence="5">Whole body</tissue>
    </source>
</reference>
<evidence type="ECO:0000256" key="2">
    <source>
        <dbReference type="PIRSR" id="PIRSR631098-51"/>
    </source>
</evidence>
<protein>
    <submittedName>
        <fullName evidence="5">Vitelline membrane outer layer protein 1</fullName>
    </submittedName>
</protein>
<dbReference type="Pfam" id="PF20434">
    <property type="entry name" value="BD-FAE"/>
    <property type="match status" value="1"/>
</dbReference>
<feature type="disulfide bond" evidence="2">
    <location>
        <begin position="50"/>
        <end position="86"/>
    </location>
</feature>
<dbReference type="Gene3D" id="1.10.2010.10">
    <property type="entry name" value="Crustacean CHH/MIH/GIH neurohormone"/>
    <property type="match status" value="1"/>
</dbReference>
<feature type="signal peptide" evidence="3">
    <location>
        <begin position="1"/>
        <end position="20"/>
    </location>
</feature>
<dbReference type="InterPro" id="IPR036706">
    <property type="entry name" value="VOMI_sf"/>
</dbReference>
<sequence length="529" mass="59151">MRYLSSSYVILVLVIHQAACNHHTNASSRKLKGYRVSDGQNLIYFHDLGCGGTFVPDTFRKVYRICDDCYDLFKEPQVHAACTQDCFGQQFFFDCMGALGISSEEETFKEYIRVLDGLPLYTYIRAPHVTHWGKFGEWDTCAKGQYVYGFQLKTEPWQGDDGDDSALNGIKLLCSPPGPVRPATPIYSAVGPWGKWGAVKTCEFPFFAVGFILRSEPPQDDGDDTAANNLRVICQDNTLLTGDGMNWGVWTTQQDCPPGLWLCGIRTQVEPPQGSERVLYNVTYGPDVEQLLDLYLPDNDTIQWNKVILMLHGGSWVSGKKEHINGQVRRFRDLLPDYVIANMDYRLGTYQSPGFPKQVEDVQMAVSFLKASFPTTSLSFTLFGTSAGAHISLLYAYGRDRDIGDVKVVVDHIGPVDFMDPGYCDTLIVRPVLMPLFGNRSNCQEYPETWREASPLTYAGVGSPATIGFYGDADLVVPFGQMVALQERLDQAGVPNQFTRYAGGHGDDWAAEDVEDMWRKIAPFVELHS</sequence>
<dbReference type="Pfam" id="PF03762">
    <property type="entry name" value="VOMI"/>
    <property type="match status" value="1"/>
</dbReference>
<comment type="caution">
    <text evidence="5">The sequence shown here is derived from an EMBL/GenBank/DDBJ whole genome shotgun (WGS) entry which is preliminary data.</text>
</comment>
<dbReference type="CDD" id="cd00220">
    <property type="entry name" value="VMO-I"/>
    <property type="match status" value="1"/>
</dbReference>
<dbReference type="Gene3D" id="3.40.50.1820">
    <property type="entry name" value="alpha/beta hydrolase"/>
    <property type="match status" value="1"/>
</dbReference>
<proteinExistence type="inferred from homology"/>
<dbReference type="GO" id="GO:0005184">
    <property type="term" value="F:neuropeptide hormone activity"/>
    <property type="evidence" value="ECO:0007669"/>
    <property type="project" value="InterPro"/>
</dbReference>
<dbReference type="InterPro" id="IPR031098">
    <property type="entry name" value="Crust_neurohorm"/>
</dbReference>
<feature type="domain" description="BD-FAE-like" evidence="4">
    <location>
        <begin position="292"/>
        <end position="489"/>
    </location>
</feature>
<feature type="chain" id="PRO_5012872521" evidence="3">
    <location>
        <begin position="21"/>
        <end position="529"/>
    </location>
</feature>
<keyword evidence="3" id="KW-0732">Signal</keyword>
<dbReference type="AlphaFoldDB" id="A0A226DQ34"/>
<dbReference type="SUPFAM" id="SSF81778">
    <property type="entry name" value="Crustacean CHH/MIH/GIH neurohormone"/>
    <property type="match status" value="1"/>
</dbReference>
<keyword evidence="2" id="KW-1015">Disulfide bond</keyword>
<dbReference type="InterPro" id="IPR029058">
    <property type="entry name" value="AB_hydrolase_fold"/>
</dbReference>
<evidence type="ECO:0000256" key="1">
    <source>
        <dbReference type="ARBA" id="ARBA00005447"/>
    </source>
</evidence>
<keyword evidence="6" id="KW-1185">Reference proteome</keyword>